<evidence type="ECO:0000259" key="3">
    <source>
        <dbReference type="Pfam" id="PF18157"/>
    </source>
</evidence>
<dbReference type="InterPro" id="IPR040496">
    <property type="entry name" value="MID_pPIWI_RE"/>
</dbReference>
<proteinExistence type="predicted"/>
<dbReference type="AlphaFoldDB" id="A0A6G5RP43"/>
<evidence type="ECO:0000259" key="1">
    <source>
        <dbReference type="Pfam" id="PF13032"/>
    </source>
</evidence>
<protein>
    <recommendedName>
        <fullName evidence="6">DUF3893 domain-containing protein</fullName>
    </recommendedName>
</protein>
<dbReference type="Pfam" id="PF18157">
    <property type="entry name" value="MID_pPIWI_RE"/>
    <property type="match status" value="1"/>
</dbReference>
<dbReference type="Pfam" id="PF13032">
    <property type="entry name" value="RNaseH_pPIWI_RE"/>
    <property type="match status" value="1"/>
</dbReference>
<evidence type="ECO:0000313" key="4">
    <source>
        <dbReference type="EMBL" id="QCD59337.1"/>
    </source>
</evidence>
<organism evidence="4 5">
    <name type="scientific">Streptomyces hawaiiensis</name>
    <dbReference type="NCBI Taxonomy" id="67305"/>
    <lineage>
        <taxon>Bacteria</taxon>
        <taxon>Bacillati</taxon>
        <taxon>Actinomycetota</taxon>
        <taxon>Actinomycetes</taxon>
        <taxon>Kitasatosporales</taxon>
        <taxon>Streptomycetaceae</taxon>
        <taxon>Streptomyces</taxon>
    </lineage>
</organism>
<dbReference type="KEGG" id="shaw:CEB94_34470"/>
<name>A0A6G5RP43_9ACTN</name>
<sequence>MTYHHVRAAAYVPDPAQAPFKIPLHTICLPADWEEPLQRLREYGQGAGRSATYRRVPTQQINQLMRATAPDVVTVDSTATFGTGRPWLYCAQPYPASVTNLYVATWLRSLRRNPDDPEATRILLDCFRDLDTGSLNWQPAEVDLLEQDLSPGGTALPAPHVYRLLPDELAARIARQGPYEHGGRRLTFHQVAGVSGARGAGSGGAELMSWPPIEYVPGKGDRRPAYYSAVIRVTVRTVPFSAVPRVHLSAGLRRFVSGKVFMPYRKGVSVYLRPDASLVPEGPVPQRFSVAMLQWRNGTTDWRQGGTEGMLAAVTALDGLPSADRLIKEADHWIGEGGNGRDGIRLAVGHQAAMGKHLINTGLMPSERRRLMEWAEQALAPEFVPVPKLERSRYARPPRRHLAKLPSVPKNATPEKKAEILAQSAPVSAENAAVRRRTLAAALDGADLACVVLHQTDDQRDRIVAAAEKDLGLRAHRREQGPETWVWQAEELTVRLHARPLGVLGAPLGGDRVPRAGREHDEAIGERRTQVADAMASLRTSAPGAQIALVELEWEPFKREKRRADPKHAIRLGCADAGLVTQFIQPLDASLEKDKAEEEAALRAEAAWADALRQTGMRLVPRHTLGELIPEELNQVAFHLVERRHDGPTGKAQFTPIAVLLRPGANCVLGRSADMHAWVPYSELLKGLTGRVRDEDCRTVVQQSALTAAFVKNTLAGLRSSPTLVLAHAQDLRKRWPWLRNDGLEQDRIGLDSGPSQRIKLYGKQLRVIRVADSDRDETAQWWAEREENDEELAGQKRGGFTMGLWLPRTPGESGRVFYSTADKASTQTKLTNDDAKLTPHVNAKGKNAYRPTANGWNPELLEVTVACLQPGDDPEAWAAFVHQQRICRDDYRDVLGLPLALHLARLADEYALPHDEEEVVDPLADPSAADSKKCSLGQLSFHFDEDADDGTADEAD</sequence>
<dbReference type="InterPro" id="IPR024996">
    <property type="entry name" value="RNaseH_pPIWI_RE"/>
</dbReference>
<evidence type="ECO:0008006" key="6">
    <source>
        <dbReference type="Google" id="ProtNLM"/>
    </source>
</evidence>
<dbReference type="RefSeq" id="WP_175435795.1">
    <property type="nucleotide sequence ID" value="NZ_CP021978.1"/>
</dbReference>
<gene>
    <name evidence="4" type="ORF">CEB94_34470</name>
</gene>
<dbReference type="Proteomes" id="UP000495940">
    <property type="component" value="Chromosome"/>
</dbReference>
<dbReference type="InterPro" id="IPR025085">
    <property type="entry name" value="pPIWI_RE_X"/>
</dbReference>
<feature type="domain" description="pPIWI-RE module N-terminal" evidence="2">
    <location>
        <begin position="10"/>
        <end position="422"/>
    </location>
</feature>
<reference evidence="4 5" key="1">
    <citation type="submission" date="2017-06" db="EMBL/GenBank/DDBJ databases">
        <title>Complete Genome Sequence of Streptomyces hawaiiensis NRRL 15010 and insights into acyldepsipeptides biosynthesis.</title>
        <authorList>
            <person name="Mariita R.M."/>
            <person name="Sello J.K."/>
        </authorList>
    </citation>
    <scope>NUCLEOTIDE SEQUENCE [LARGE SCALE GENOMIC DNA]</scope>
    <source>
        <strain evidence="4 5">ATCC 12236</strain>
    </source>
</reference>
<dbReference type="Pfam" id="PF13111">
    <property type="entry name" value="pPIWI_RE_X"/>
    <property type="match status" value="1"/>
</dbReference>
<evidence type="ECO:0000259" key="2">
    <source>
        <dbReference type="Pfam" id="PF13111"/>
    </source>
</evidence>
<feature type="domain" description="pPIWI-RE RNaseH" evidence="1">
    <location>
        <begin position="636"/>
        <end position="914"/>
    </location>
</feature>
<dbReference type="EMBL" id="CP021978">
    <property type="protein sequence ID" value="QCD59337.1"/>
    <property type="molecule type" value="Genomic_DNA"/>
</dbReference>
<accession>A0A6G5RP43</accession>
<feature type="domain" description="Prokaryotic pPIWI-RE MID" evidence="3">
    <location>
        <begin position="487"/>
        <end position="623"/>
    </location>
</feature>
<keyword evidence="5" id="KW-1185">Reference proteome</keyword>
<evidence type="ECO:0000313" key="5">
    <source>
        <dbReference type="Proteomes" id="UP000495940"/>
    </source>
</evidence>